<dbReference type="GO" id="GO:0003958">
    <property type="term" value="F:NADPH-hemoprotein reductase activity"/>
    <property type="evidence" value="ECO:0007669"/>
    <property type="project" value="TreeGrafter"/>
</dbReference>
<dbReference type="Proteomes" id="UP001221757">
    <property type="component" value="Unassembled WGS sequence"/>
</dbReference>
<comment type="cofactor">
    <cofactor evidence="2">
        <name>heme</name>
        <dbReference type="ChEBI" id="CHEBI:30413"/>
    </cofactor>
</comment>
<dbReference type="GO" id="GO:0010181">
    <property type="term" value="F:FMN binding"/>
    <property type="evidence" value="ECO:0007669"/>
    <property type="project" value="InterPro"/>
</dbReference>
<accession>A0AAD7GQH5</accession>
<keyword evidence="5" id="KW-0274">FAD</keyword>
<dbReference type="PROSITE" id="PS51384">
    <property type="entry name" value="FAD_FR"/>
    <property type="match status" value="1"/>
</dbReference>
<sequence length="503" mass="55213">MTARIPQPPGIPILGNIISLETDVPLRSFLPVNRHVGFGRGEGEPADNAARFVDWLQNIKGNEFDGVKFAVFGCGNSDRTATFQKILSLCDDPIHQHGGRRLMARGSGDASTGEFFQTFDNFDRELWKAVSTEYSMSRFESVAQTLQVKTVDIGQGRATALRQADALLGRVIENRVLTKGGPVKRHIEFELPEGTNAGAGDYLSILPQNPTQDLRRVLARFGLSDEEEVILSSVGPTSLPAETVLARRLSMFEISESHTGTDIELPIGTFLQMLPSMRVRQYSISSSPLWNPRHVTITLSILDFPSLSGKMAQPFLGVGSNYLASLMPGNRVQMTVRPSSAAFHPPENPATPVVMFCSGAGIAPMCGFIQERAAQKASGREVGDMLLFFGCRSPELDFLYPDGDLAQWINEDVVDVRPAFSRLSDDSEGCKYVQHRIWKDRADVLDAYKSNASFFTCGSSSVAKGIKATLVDIFKAENNIDDAEAAAEFERITKGRYATDIFE</sequence>
<evidence type="ECO:0000256" key="5">
    <source>
        <dbReference type="ARBA" id="ARBA00022827"/>
    </source>
</evidence>
<dbReference type="InterPro" id="IPR008254">
    <property type="entry name" value="Flavodoxin/NO_synth"/>
</dbReference>
<evidence type="ECO:0000313" key="9">
    <source>
        <dbReference type="Proteomes" id="UP001221757"/>
    </source>
</evidence>
<evidence type="ECO:0000256" key="4">
    <source>
        <dbReference type="ARBA" id="ARBA00022630"/>
    </source>
</evidence>
<name>A0AAD7GQH5_MYCRO</name>
<dbReference type="EMBL" id="JARKIE010000013">
    <property type="protein sequence ID" value="KAJ7703270.1"/>
    <property type="molecule type" value="Genomic_DNA"/>
</dbReference>
<dbReference type="PRINTS" id="PR00371">
    <property type="entry name" value="FPNCR"/>
</dbReference>
<dbReference type="InterPro" id="IPR039261">
    <property type="entry name" value="FNR_nucleotide-bd"/>
</dbReference>
<dbReference type="PANTHER" id="PTHR19384">
    <property type="entry name" value="NITRIC OXIDE SYNTHASE-RELATED"/>
    <property type="match status" value="1"/>
</dbReference>
<dbReference type="PANTHER" id="PTHR19384:SF127">
    <property type="entry name" value="BIFUNCTIONAL CYTOCHROME P450_NADPH--P450 REDUCTASE"/>
    <property type="match status" value="1"/>
</dbReference>
<dbReference type="InterPro" id="IPR017927">
    <property type="entry name" value="FAD-bd_FR_type"/>
</dbReference>
<gene>
    <name evidence="8" type="ORF">B0H17DRAFT_1327061</name>
</gene>
<feature type="domain" description="FAD-binding FR-type" evidence="7">
    <location>
        <begin position="164"/>
        <end position="346"/>
    </location>
</feature>
<keyword evidence="4" id="KW-0285">Flavoprotein</keyword>
<evidence type="ECO:0000256" key="3">
    <source>
        <dbReference type="ARBA" id="ARBA00001974"/>
    </source>
</evidence>
<evidence type="ECO:0000313" key="8">
    <source>
        <dbReference type="EMBL" id="KAJ7703270.1"/>
    </source>
</evidence>
<evidence type="ECO:0000259" key="7">
    <source>
        <dbReference type="PROSITE" id="PS51384"/>
    </source>
</evidence>
<dbReference type="SUPFAM" id="SSF63380">
    <property type="entry name" value="Riboflavin synthase domain-like"/>
    <property type="match status" value="1"/>
</dbReference>
<protein>
    <recommendedName>
        <fullName evidence="7">FAD-binding FR-type domain-containing protein</fullName>
    </recommendedName>
</protein>
<dbReference type="Gene3D" id="2.40.30.10">
    <property type="entry name" value="Translation factors"/>
    <property type="match status" value="1"/>
</dbReference>
<comment type="cofactor">
    <cofactor evidence="1">
        <name>FMN</name>
        <dbReference type="ChEBI" id="CHEBI:58210"/>
    </cofactor>
</comment>
<evidence type="ECO:0000256" key="6">
    <source>
        <dbReference type="ARBA" id="ARBA00022857"/>
    </source>
</evidence>
<proteinExistence type="predicted"/>
<dbReference type="Gene3D" id="3.40.50.360">
    <property type="match status" value="1"/>
</dbReference>
<dbReference type="AlphaFoldDB" id="A0AAD7GQH5"/>
<dbReference type="Pfam" id="PF00175">
    <property type="entry name" value="NAD_binding_1"/>
    <property type="match status" value="1"/>
</dbReference>
<evidence type="ECO:0000256" key="2">
    <source>
        <dbReference type="ARBA" id="ARBA00001971"/>
    </source>
</evidence>
<dbReference type="SUPFAM" id="SSF52343">
    <property type="entry name" value="Ferredoxin reductase-like, C-terminal NADP-linked domain"/>
    <property type="match status" value="1"/>
</dbReference>
<dbReference type="Gene3D" id="3.40.50.80">
    <property type="entry name" value="Nucleotide-binding domain of ferredoxin-NADP reductase (FNR) module"/>
    <property type="match status" value="1"/>
</dbReference>
<dbReference type="Pfam" id="PF00258">
    <property type="entry name" value="Flavodoxin_1"/>
    <property type="match status" value="1"/>
</dbReference>
<dbReference type="InterPro" id="IPR001709">
    <property type="entry name" value="Flavoprot_Pyr_Nucl_cyt_Rdtase"/>
</dbReference>
<dbReference type="InterPro" id="IPR029039">
    <property type="entry name" value="Flavoprotein-like_sf"/>
</dbReference>
<dbReference type="InterPro" id="IPR017938">
    <property type="entry name" value="Riboflavin_synthase-like_b-brl"/>
</dbReference>
<keyword evidence="9" id="KW-1185">Reference proteome</keyword>
<dbReference type="InterPro" id="IPR003097">
    <property type="entry name" value="CysJ-like_FAD-binding"/>
</dbReference>
<keyword evidence="6" id="KW-0521">NADP</keyword>
<reference evidence="8" key="1">
    <citation type="submission" date="2023-03" db="EMBL/GenBank/DDBJ databases">
        <title>Massive genome expansion in bonnet fungi (Mycena s.s.) driven by repeated elements and novel gene families across ecological guilds.</title>
        <authorList>
            <consortium name="Lawrence Berkeley National Laboratory"/>
            <person name="Harder C.B."/>
            <person name="Miyauchi S."/>
            <person name="Viragh M."/>
            <person name="Kuo A."/>
            <person name="Thoen E."/>
            <person name="Andreopoulos B."/>
            <person name="Lu D."/>
            <person name="Skrede I."/>
            <person name="Drula E."/>
            <person name="Henrissat B."/>
            <person name="Morin E."/>
            <person name="Kohler A."/>
            <person name="Barry K."/>
            <person name="LaButti K."/>
            <person name="Morin E."/>
            <person name="Salamov A."/>
            <person name="Lipzen A."/>
            <person name="Mereny Z."/>
            <person name="Hegedus B."/>
            <person name="Baldrian P."/>
            <person name="Stursova M."/>
            <person name="Weitz H."/>
            <person name="Taylor A."/>
            <person name="Grigoriev I.V."/>
            <person name="Nagy L.G."/>
            <person name="Martin F."/>
            <person name="Kauserud H."/>
        </authorList>
    </citation>
    <scope>NUCLEOTIDE SEQUENCE</scope>
    <source>
        <strain evidence="8">CBHHK067</strain>
    </source>
</reference>
<comment type="cofactor">
    <cofactor evidence="3">
        <name>FAD</name>
        <dbReference type="ChEBI" id="CHEBI:57692"/>
    </cofactor>
</comment>
<organism evidence="8 9">
    <name type="scientific">Mycena rosella</name>
    <name type="common">Pink bonnet</name>
    <name type="synonym">Agaricus rosellus</name>
    <dbReference type="NCBI Taxonomy" id="1033263"/>
    <lineage>
        <taxon>Eukaryota</taxon>
        <taxon>Fungi</taxon>
        <taxon>Dikarya</taxon>
        <taxon>Basidiomycota</taxon>
        <taxon>Agaricomycotina</taxon>
        <taxon>Agaricomycetes</taxon>
        <taxon>Agaricomycetidae</taxon>
        <taxon>Agaricales</taxon>
        <taxon>Marasmiineae</taxon>
        <taxon>Mycenaceae</taxon>
        <taxon>Mycena</taxon>
    </lineage>
</organism>
<dbReference type="GO" id="GO:0005829">
    <property type="term" value="C:cytosol"/>
    <property type="evidence" value="ECO:0007669"/>
    <property type="project" value="TreeGrafter"/>
</dbReference>
<dbReference type="GO" id="GO:0050660">
    <property type="term" value="F:flavin adenine dinucleotide binding"/>
    <property type="evidence" value="ECO:0007669"/>
    <property type="project" value="TreeGrafter"/>
</dbReference>
<evidence type="ECO:0000256" key="1">
    <source>
        <dbReference type="ARBA" id="ARBA00001917"/>
    </source>
</evidence>
<dbReference type="InterPro" id="IPR001433">
    <property type="entry name" value="OxRdtase_FAD/NAD-bd"/>
</dbReference>
<comment type="caution">
    <text evidence="8">The sequence shown here is derived from an EMBL/GenBank/DDBJ whole genome shotgun (WGS) entry which is preliminary data.</text>
</comment>
<dbReference type="SUPFAM" id="SSF52218">
    <property type="entry name" value="Flavoproteins"/>
    <property type="match status" value="1"/>
</dbReference>
<dbReference type="Pfam" id="PF00667">
    <property type="entry name" value="FAD_binding_1"/>
    <property type="match status" value="1"/>
</dbReference>